<keyword evidence="2" id="KW-1185">Reference proteome</keyword>
<protein>
    <submittedName>
        <fullName evidence="1">Uncharacterized protein</fullName>
    </submittedName>
</protein>
<reference evidence="1" key="1">
    <citation type="submission" date="2022-06" db="EMBL/GenBank/DDBJ databases">
        <title>New cyanobacteria of genus Symplocastrum in benthos of Lake Baikal.</title>
        <authorList>
            <person name="Sorokovikova E."/>
            <person name="Tikhonova I."/>
            <person name="Krasnopeev A."/>
            <person name="Evseev P."/>
            <person name="Gladkikh A."/>
            <person name="Belykh O."/>
        </authorList>
    </citation>
    <scope>NUCLEOTIDE SEQUENCE</scope>
    <source>
        <strain evidence="1">BBK-W-15</strain>
    </source>
</reference>
<evidence type="ECO:0000313" key="1">
    <source>
        <dbReference type="EMBL" id="MCP2732410.1"/>
    </source>
</evidence>
<sequence>MDRKKMDKRDLALSFADDPELYDFVRVGYPDELFKCLLDKVQIKEHQRVLEI</sequence>
<accession>A0AAE3GXH1</accession>
<name>A0AAE3GXH1_9CYAN</name>
<gene>
    <name evidence="1" type="ORF">NJ959_28670</name>
</gene>
<organism evidence="1 2">
    <name type="scientific">Limnofasciculus baicalensis BBK-W-15</name>
    <dbReference type="NCBI Taxonomy" id="2699891"/>
    <lineage>
        <taxon>Bacteria</taxon>
        <taxon>Bacillati</taxon>
        <taxon>Cyanobacteriota</taxon>
        <taxon>Cyanophyceae</taxon>
        <taxon>Coleofasciculales</taxon>
        <taxon>Coleofasciculaceae</taxon>
        <taxon>Limnofasciculus</taxon>
        <taxon>Limnofasciculus baicalensis</taxon>
    </lineage>
</organism>
<dbReference type="Proteomes" id="UP001204953">
    <property type="component" value="Unassembled WGS sequence"/>
</dbReference>
<dbReference type="AlphaFoldDB" id="A0AAE3GXH1"/>
<comment type="caution">
    <text evidence="1">The sequence shown here is derived from an EMBL/GenBank/DDBJ whole genome shotgun (WGS) entry which is preliminary data.</text>
</comment>
<evidence type="ECO:0000313" key="2">
    <source>
        <dbReference type="Proteomes" id="UP001204953"/>
    </source>
</evidence>
<proteinExistence type="predicted"/>
<dbReference type="EMBL" id="JAMZMM010000590">
    <property type="protein sequence ID" value="MCP2732410.1"/>
    <property type="molecule type" value="Genomic_DNA"/>
</dbReference>